<sequence>MKVRGERECRECGARWSYYETGSVECPDCGGLRSVGVDDRTAHTDAPATLDLSAHRARFGDARGTLPEEGVDDLKTDLRAYARKRGFIRGGELLPLDDTYLAARELLEAVDIYDRLRDPTDRDREYLLALLAGADDGDRPATEAVPDPLREARGMAAVRAVGEYRTDLLAFLDELAGTEGVEGANEGEEGVDADASGRSVSVAGTEPRSRIDPVRALLERLRDRTKRVEALTGDVPPEDADALVDAADALGEYVRTGDETALDRARARLADDPDRQ</sequence>
<dbReference type="OrthoDB" id="341613at2157"/>
<protein>
    <recommendedName>
        <fullName evidence="4">TFIIB-type zinc ribbon-containing protein</fullName>
    </recommendedName>
</protein>
<keyword evidence="3" id="KW-1185">Reference proteome</keyword>
<evidence type="ECO:0000313" key="3">
    <source>
        <dbReference type="Proteomes" id="UP000011650"/>
    </source>
</evidence>
<comment type="caution">
    <text evidence="2">The sequence shown here is derived from an EMBL/GenBank/DDBJ whole genome shotgun (WGS) entry which is preliminary data.</text>
</comment>
<proteinExistence type="predicted"/>
<dbReference type="RefSeq" id="WP_008003047.1">
    <property type="nucleotide sequence ID" value="NZ_AOJG01000002.1"/>
</dbReference>
<gene>
    <name evidence="2" type="ORF">C469_01056</name>
</gene>
<evidence type="ECO:0008006" key="4">
    <source>
        <dbReference type="Google" id="ProtNLM"/>
    </source>
</evidence>
<name>M0P2U3_9EURY</name>
<reference evidence="2 3" key="1">
    <citation type="journal article" date="2014" name="PLoS Genet.">
        <title>Phylogenetically driven sequencing of extremely halophilic archaea reveals strategies for static and dynamic osmo-response.</title>
        <authorList>
            <person name="Becker E.A."/>
            <person name="Seitzer P.M."/>
            <person name="Tritt A."/>
            <person name="Larsen D."/>
            <person name="Krusor M."/>
            <person name="Yao A.I."/>
            <person name="Wu D."/>
            <person name="Madern D."/>
            <person name="Eisen J.A."/>
            <person name="Darling A.E."/>
            <person name="Facciotti M.T."/>
        </authorList>
    </citation>
    <scope>NUCLEOTIDE SEQUENCE [LARGE SCALE GENOMIC DNA]</scope>
    <source>
        <strain evidence="2 3">DSM 21995</strain>
    </source>
</reference>
<dbReference type="AlphaFoldDB" id="M0P2U3"/>
<evidence type="ECO:0000313" key="2">
    <source>
        <dbReference type="EMBL" id="EMA64472.1"/>
    </source>
</evidence>
<dbReference type="PATRIC" id="fig|1227482.3.peg.214"/>
<feature type="region of interest" description="Disordered" evidence="1">
    <location>
        <begin position="182"/>
        <end position="208"/>
    </location>
</feature>
<accession>M0P2U3</accession>
<dbReference type="EMBL" id="AOJG01000002">
    <property type="protein sequence ID" value="EMA64472.1"/>
    <property type="molecule type" value="Genomic_DNA"/>
</dbReference>
<dbReference type="Pfam" id="PF23430">
    <property type="entry name" value="DUF7117"/>
    <property type="match status" value="2"/>
</dbReference>
<organism evidence="2 3">
    <name type="scientific">Halorubrum lipolyticum DSM 21995</name>
    <dbReference type="NCBI Taxonomy" id="1227482"/>
    <lineage>
        <taxon>Archaea</taxon>
        <taxon>Methanobacteriati</taxon>
        <taxon>Methanobacteriota</taxon>
        <taxon>Stenosarchaea group</taxon>
        <taxon>Halobacteria</taxon>
        <taxon>Halobacteriales</taxon>
        <taxon>Haloferacaceae</taxon>
        <taxon>Halorubrum</taxon>
    </lineage>
</organism>
<dbReference type="Proteomes" id="UP000011650">
    <property type="component" value="Unassembled WGS sequence"/>
</dbReference>
<dbReference type="InterPro" id="IPR055541">
    <property type="entry name" value="DUF7117"/>
</dbReference>
<dbReference type="STRING" id="1227482.C469_01056"/>
<evidence type="ECO:0000256" key="1">
    <source>
        <dbReference type="SAM" id="MobiDB-lite"/>
    </source>
</evidence>